<feature type="region of interest" description="Disordered" evidence="2">
    <location>
        <begin position="1"/>
        <end position="81"/>
    </location>
</feature>
<keyword evidence="5" id="KW-1185">Reference proteome</keyword>
<feature type="compositionally biased region" description="Basic and acidic residues" evidence="2">
    <location>
        <begin position="1"/>
        <end position="20"/>
    </location>
</feature>
<evidence type="ECO:0000313" key="5">
    <source>
        <dbReference type="Proteomes" id="UP001178507"/>
    </source>
</evidence>
<evidence type="ECO:0000259" key="3">
    <source>
        <dbReference type="PROSITE" id="PS50103"/>
    </source>
</evidence>
<proteinExistence type="predicted"/>
<gene>
    <name evidence="4" type="ORF">EVOR1521_LOCUS17386</name>
</gene>
<feature type="compositionally biased region" description="Low complexity" evidence="2">
    <location>
        <begin position="37"/>
        <end position="51"/>
    </location>
</feature>
<comment type="caution">
    <text evidence="4">The sequence shown here is derived from an EMBL/GenBank/DDBJ whole genome shotgun (WGS) entry which is preliminary data.</text>
</comment>
<accession>A0AA36ISR9</accession>
<protein>
    <recommendedName>
        <fullName evidence="3">C3H1-type domain-containing protein</fullName>
    </recommendedName>
</protein>
<evidence type="ECO:0000256" key="1">
    <source>
        <dbReference type="PROSITE-ProRule" id="PRU00723"/>
    </source>
</evidence>
<evidence type="ECO:0000313" key="4">
    <source>
        <dbReference type="EMBL" id="CAJ1392240.1"/>
    </source>
</evidence>
<evidence type="ECO:0000256" key="2">
    <source>
        <dbReference type="SAM" id="MobiDB-lite"/>
    </source>
</evidence>
<feature type="domain" description="C3H1-type" evidence="3">
    <location>
        <begin position="87"/>
        <end position="111"/>
    </location>
</feature>
<feature type="zinc finger region" description="C3H1-type" evidence="1">
    <location>
        <begin position="87"/>
        <end position="111"/>
    </location>
</feature>
<reference evidence="4" key="1">
    <citation type="submission" date="2023-08" db="EMBL/GenBank/DDBJ databases">
        <authorList>
            <person name="Chen Y."/>
            <person name="Shah S."/>
            <person name="Dougan E. K."/>
            <person name="Thang M."/>
            <person name="Chan C."/>
        </authorList>
    </citation>
    <scope>NUCLEOTIDE SEQUENCE</scope>
</reference>
<keyword evidence="1" id="KW-0863">Zinc-finger</keyword>
<name>A0AA36ISR9_9DINO</name>
<dbReference type="EMBL" id="CAUJNA010002302">
    <property type="protein sequence ID" value="CAJ1392240.1"/>
    <property type="molecule type" value="Genomic_DNA"/>
</dbReference>
<keyword evidence="1" id="KW-0479">Metal-binding</keyword>
<dbReference type="GO" id="GO:0008270">
    <property type="term" value="F:zinc ion binding"/>
    <property type="evidence" value="ECO:0007669"/>
    <property type="project" value="UniProtKB-KW"/>
</dbReference>
<keyword evidence="1" id="KW-0862">Zinc</keyword>
<dbReference type="InterPro" id="IPR000571">
    <property type="entry name" value="Znf_CCCH"/>
</dbReference>
<dbReference type="PROSITE" id="PS50103">
    <property type="entry name" value="ZF_C3H1"/>
    <property type="match status" value="1"/>
</dbReference>
<dbReference type="Proteomes" id="UP001178507">
    <property type="component" value="Unassembled WGS sequence"/>
</dbReference>
<organism evidence="4 5">
    <name type="scientific">Effrenium voratum</name>
    <dbReference type="NCBI Taxonomy" id="2562239"/>
    <lineage>
        <taxon>Eukaryota</taxon>
        <taxon>Sar</taxon>
        <taxon>Alveolata</taxon>
        <taxon>Dinophyceae</taxon>
        <taxon>Suessiales</taxon>
        <taxon>Symbiodiniaceae</taxon>
        <taxon>Effrenium</taxon>
    </lineage>
</organism>
<sequence length="138" mass="15213">MASGDATEKLFEREENDGARDAQSTASAVSRGERQETTCTAGSGTFSASSSDFPFEGVPGLDSSSSSSQESRAFNTKAAHEQGTCRACRFFQLHTDGCRLGAACKFCHFCSKEEAKAVRLHYKYEDRRSKRRHGLRKR</sequence>
<dbReference type="AlphaFoldDB" id="A0AA36ISR9"/>